<sequence length="132" mass="14504">MGHVLVFGGVGSSFSTTPSLSHYPRFLRVALFIIDDSFSLVISPRLNQKMISSRQDELAPLSTTPSLSRSPRCMCVSLSILDDSVSLVLLDGISRRLSRRLLVSLALLDASASRSDTLSFVKYEDYTMDQAT</sequence>
<gene>
    <name evidence="1" type="ORF">DY000_02061603</name>
</gene>
<dbReference type="EMBL" id="QGKV02001556">
    <property type="protein sequence ID" value="KAF3515536.1"/>
    <property type="molecule type" value="Genomic_DNA"/>
</dbReference>
<dbReference type="Proteomes" id="UP000266723">
    <property type="component" value="Unassembled WGS sequence"/>
</dbReference>
<evidence type="ECO:0000313" key="2">
    <source>
        <dbReference type="Proteomes" id="UP000266723"/>
    </source>
</evidence>
<proteinExistence type="predicted"/>
<organism evidence="1 2">
    <name type="scientific">Brassica cretica</name>
    <name type="common">Mustard</name>
    <dbReference type="NCBI Taxonomy" id="69181"/>
    <lineage>
        <taxon>Eukaryota</taxon>
        <taxon>Viridiplantae</taxon>
        <taxon>Streptophyta</taxon>
        <taxon>Embryophyta</taxon>
        <taxon>Tracheophyta</taxon>
        <taxon>Spermatophyta</taxon>
        <taxon>Magnoliopsida</taxon>
        <taxon>eudicotyledons</taxon>
        <taxon>Gunneridae</taxon>
        <taxon>Pentapetalae</taxon>
        <taxon>rosids</taxon>
        <taxon>malvids</taxon>
        <taxon>Brassicales</taxon>
        <taxon>Brassicaceae</taxon>
        <taxon>Brassiceae</taxon>
        <taxon>Brassica</taxon>
    </lineage>
</organism>
<evidence type="ECO:0000313" key="1">
    <source>
        <dbReference type="EMBL" id="KAF3515536.1"/>
    </source>
</evidence>
<protein>
    <submittedName>
        <fullName evidence="1">Uncharacterized protein</fullName>
    </submittedName>
</protein>
<accession>A0ABQ7AN88</accession>
<comment type="caution">
    <text evidence="1">The sequence shown here is derived from an EMBL/GenBank/DDBJ whole genome shotgun (WGS) entry which is preliminary data.</text>
</comment>
<reference evidence="1 2" key="1">
    <citation type="journal article" date="2020" name="BMC Genomics">
        <title>Intraspecific diversification of the crop wild relative Brassica cretica Lam. using demographic model selection.</title>
        <authorList>
            <person name="Kioukis A."/>
            <person name="Michalopoulou V.A."/>
            <person name="Briers L."/>
            <person name="Pirintsos S."/>
            <person name="Studholme D.J."/>
            <person name="Pavlidis P."/>
            <person name="Sarris P.F."/>
        </authorList>
    </citation>
    <scope>NUCLEOTIDE SEQUENCE [LARGE SCALE GENOMIC DNA]</scope>
    <source>
        <strain evidence="2">cv. PFS-1207/04</strain>
    </source>
</reference>
<keyword evidence="2" id="KW-1185">Reference proteome</keyword>
<name>A0ABQ7AN88_BRACR</name>